<accession>A0ABY1PJ00</accession>
<gene>
    <name evidence="1" type="ORF">SAMN06265373_11174</name>
</gene>
<dbReference type="RefSeq" id="WP_283427860.1">
    <property type="nucleotide sequence ID" value="NZ_FXTY01000011.1"/>
</dbReference>
<keyword evidence="2" id="KW-1185">Reference proteome</keyword>
<organism evidence="1 2">
    <name type="scientific">Shimia sagamensis</name>
    <dbReference type="NCBI Taxonomy" id="1566352"/>
    <lineage>
        <taxon>Bacteria</taxon>
        <taxon>Pseudomonadati</taxon>
        <taxon>Pseudomonadota</taxon>
        <taxon>Alphaproteobacteria</taxon>
        <taxon>Rhodobacterales</taxon>
        <taxon>Roseobacteraceae</taxon>
    </lineage>
</organism>
<reference evidence="1 2" key="1">
    <citation type="submission" date="2017-05" db="EMBL/GenBank/DDBJ databases">
        <authorList>
            <person name="Varghese N."/>
            <person name="Submissions S."/>
        </authorList>
    </citation>
    <scope>NUCLEOTIDE SEQUENCE [LARGE SCALE GENOMIC DNA]</scope>
    <source>
        <strain evidence="1 2">DSM 29734</strain>
    </source>
</reference>
<evidence type="ECO:0000313" key="1">
    <source>
        <dbReference type="EMBL" id="SMP35341.1"/>
    </source>
</evidence>
<sequence length="48" mass="5648">MFDMTPQDNRPDRPDDPLYLALCALAGKWLDQHDLDEIAHRVERILNE</sequence>
<dbReference type="EMBL" id="FXTY01000011">
    <property type="protein sequence ID" value="SMP35341.1"/>
    <property type="molecule type" value="Genomic_DNA"/>
</dbReference>
<dbReference type="Proteomes" id="UP001157961">
    <property type="component" value="Unassembled WGS sequence"/>
</dbReference>
<proteinExistence type="predicted"/>
<comment type="caution">
    <text evidence="1">The sequence shown here is derived from an EMBL/GenBank/DDBJ whole genome shotgun (WGS) entry which is preliminary data.</text>
</comment>
<evidence type="ECO:0000313" key="2">
    <source>
        <dbReference type="Proteomes" id="UP001157961"/>
    </source>
</evidence>
<protein>
    <submittedName>
        <fullName evidence="1">Uncharacterized protein</fullName>
    </submittedName>
</protein>
<name>A0ABY1PJ00_9RHOB</name>